<dbReference type="Gene3D" id="3.40.50.200">
    <property type="entry name" value="Peptidase S8/S53 domain"/>
    <property type="match status" value="1"/>
</dbReference>
<dbReference type="SUPFAM" id="SSF52743">
    <property type="entry name" value="Subtilisin-like"/>
    <property type="match status" value="1"/>
</dbReference>
<dbReference type="Gene3D" id="1.10.1330.10">
    <property type="entry name" value="Dockerin domain"/>
    <property type="match status" value="1"/>
</dbReference>
<evidence type="ECO:0000256" key="8">
    <source>
        <dbReference type="PIRSR" id="PIRSR615500-1"/>
    </source>
</evidence>
<feature type="domain" description="Inhibitor I9" evidence="13">
    <location>
        <begin position="80"/>
        <end position="178"/>
    </location>
</feature>
<dbReference type="PROSITE" id="PS51892">
    <property type="entry name" value="SUBTILASE"/>
    <property type="match status" value="1"/>
</dbReference>
<evidence type="ECO:0000256" key="3">
    <source>
        <dbReference type="ARBA" id="ARBA00022525"/>
    </source>
</evidence>
<dbReference type="RefSeq" id="WP_066245550.1">
    <property type="nucleotide sequence ID" value="NZ_LRFC01000038.1"/>
</dbReference>
<dbReference type="InterPro" id="IPR010259">
    <property type="entry name" value="S8pro/Inhibitor_I9"/>
</dbReference>
<organism evidence="15 16">
    <name type="scientific">Fictibacillus phosphorivorans</name>
    <dbReference type="NCBI Taxonomy" id="1221500"/>
    <lineage>
        <taxon>Bacteria</taxon>
        <taxon>Bacillati</taxon>
        <taxon>Bacillota</taxon>
        <taxon>Bacilli</taxon>
        <taxon>Bacillales</taxon>
        <taxon>Fictibacillaceae</taxon>
        <taxon>Fictibacillus</taxon>
    </lineage>
</organism>
<proteinExistence type="inferred from homology"/>
<dbReference type="InterPro" id="IPR036439">
    <property type="entry name" value="Dockerin_dom_sf"/>
</dbReference>
<dbReference type="InterPro" id="IPR008965">
    <property type="entry name" value="CBM2/CBM3_carb-bd_dom_sf"/>
</dbReference>
<protein>
    <recommendedName>
        <fullName evidence="17">Peptidase S8</fullName>
    </recommendedName>
</protein>
<feature type="active site" description="Charge relay system" evidence="8 9">
    <location>
        <position position="269"/>
    </location>
</feature>
<keyword evidence="2" id="KW-0134">Cell wall</keyword>
<dbReference type="InterPro" id="IPR036852">
    <property type="entry name" value="Peptidase_S8/S53_dom_sf"/>
</dbReference>
<feature type="active site" description="Charge relay system" evidence="8 9">
    <location>
        <position position="591"/>
    </location>
</feature>
<dbReference type="InterPro" id="IPR023828">
    <property type="entry name" value="Peptidase_S8_Ser-AS"/>
</dbReference>
<evidence type="ECO:0000256" key="5">
    <source>
        <dbReference type="ARBA" id="ARBA00022729"/>
    </source>
</evidence>
<dbReference type="PANTHER" id="PTHR43806">
    <property type="entry name" value="PEPTIDASE S8"/>
    <property type="match status" value="1"/>
</dbReference>
<dbReference type="Proteomes" id="UP000076567">
    <property type="component" value="Unassembled WGS sequence"/>
</dbReference>
<keyword evidence="4 9" id="KW-0645">Protease</keyword>
<keyword evidence="7 9" id="KW-0720">Serine protease</keyword>
<evidence type="ECO:0000313" key="16">
    <source>
        <dbReference type="Proteomes" id="UP000076567"/>
    </source>
</evidence>
<feature type="active site" description="Charge relay system" evidence="8 9">
    <location>
        <position position="215"/>
    </location>
</feature>
<dbReference type="Gene3D" id="2.60.40.680">
    <property type="match status" value="1"/>
</dbReference>
<feature type="domain" description="PA" evidence="12">
    <location>
        <begin position="437"/>
        <end position="511"/>
    </location>
</feature>
<evidence type="ECO:0000256" key="10">
    <source>
        <dbReference type="RuleBase" id="RU003355"/>
    </source>
</evidence>
<evidence type="ECO:0000256" key="9">
    <source>
        <dbReference type="PROSITE-ProRule" id="PRU01240"/>
    </source>
</evidence>
<comment type="similarity">
    <text evidence="1 9 10">Belongs to the peptidase S8 family.</text>
</comment>
<feature type="domain" description="Peptidase S8/S53" evidence="11">
    <location>
        <begin position="206"/>
        <end position="639"/>
    </location>
</feature>
<keyword evidence="5" id="KW-0732">Signal</keyword>
<sequence>MQIQSFFKKALTVTFMSSLLLSPFDSTNFAKANEYDATKILSSLDESQKAALFKLETSEQKGIQLDASVNLNEDRLTDVIVEFRQQPVKTEILVEKEKGRKISLNEAKLRVDATHEQFKKDISSIFKQHKNKEDLVIKKAYKNAFNGVSMSIPANKIEDLLTSNVVKSVWSDHEVKLDLPKVKEDSPAFTQQSNNLTMLHEKGMTGQGVKVGVIDTGIDYNHPDLKEAYRGGYDFVNDDNDPMEATYQDWKATKLPEFTQNGNAYYTVHGTHVAGIIVGNGKNDSEYAKIGVAPKAELYGYRVLGPYGSGHSSDIIAAIDQAITDKMDIINLSLGNSVNDPSYPTSIAINHAVLAGVTAVVAAGNSGSNMKTLGSPGTSTLALTVGANNESITVPTYNGSVEGAADIHLRLLSKNITDQLSTFENWALPLVDVGLGQNVDYTGKDVRGKAVLIERGVTSFDAKIKLAKSKGAIAAFLSNNNENEGHIPYYLGETAHYVPTFSLTKSDGAALKDKIINGNPTITLKNPGEYILKGGYLAEFSSRGPSRIQHEIKPEVTAPGEGIRSTVPTYAHGESYLGNYKYAYQRLSGTSMASPYVAGAAALLLQMNPHMQPEEIKSILMNTADPLSKSYSVFEAGSGKVDVSEALESKVKIMVDNPSFTYVEGVENRLQSKSGALYGSELKTGNNLSETRAITIENLDNRPKNFEVSVAFQVGERGSKDPIANGVTLTVDKKLTVPGNQNRLLDVTITVPGTAEPGTYEGFVNINNKHTKEEGYQIPFAFVVTEEGFYEMKTDPKVLSSNYGIYYPFVPYETGVSYIAKSTMETIDFILLDGKTDKEIGFLGRLNTSSLLEDTSYYVNGVFKRSYYPFTGDPNSPISTTRVPVPYGPAHYKVKMIGTNKEGRTFSLEDHTMIDITGPAFHTDLPEGIVEYAPGTGHYPIKGSVIDKDYLEFQAQNIPGFDQSKNFIMEKNNSSTFTAGIQTDANGNFSYNIPISKTLKSTNVELTGYNSAGIGRESKYFTFIEQGQPYVFGKLKDKRLKMGKETTITLTANNLKNTKGLTTSFAFNKNLLEIVSVKPHEALTELGKDNFELTTQAVPSGVNDTKLSINLNVFNQGLSGDTPIVDITVKAKDMTYDQFAPIKNAVSSFKDEEGVTQSMTSVFYPIWIAPTFSKVTGTVSPPSSLQSDSNGNWRRDIDTSQLGATITVGDQDGNNYSRSLERFAKINVDKLPVTLDQFEMMLDIPGHFTLLNSFYVGYQDDDGELIGHWNPEVNMGRATPGDVTKDHVIDILDAIQLERDWGTSERSSDINFDKIVDGKDMKYIQDNYLRKNPDFKNAPEPKSVHEGKTIEDIVKGLGLE</sequence>
<dbReference type="PROSITE" id="PS00136">
    <property type="entry name" value="SUBTILASE_ASP"/>
    <property type="match status" value="1"/>
</dbReference>
<evidence type="ECO:0000256" key="6">
    <source>
        <dbReference type="ARBA" id="ARBA00022801"/>
    </source>
</evidence>
<dbReference type="GO" id="GO:0000272">
    <property type="term" value="P:polysaccharide catabolic process"/>
    <property type="evidence" value="ECO:0007669"/>
    <property type="project" value="InterPro"/>
</dbReference>
<dbReference type="PRINTS" id="PR00723">
    <property type="entry name" value="SUBTILISIN"/>
</dbReference>
<dbReference type="InterPro" id="IPR022398">
    <property type="entry name" value="Peptidase_S8_His-AS"/>
</dbReference>
<dbReference type="SUPFAM" id="SSF52025">
    <property type="entry name" value="PA domain"/>
    <property type="match status" value="1"/>
</dbReference>
<dbReference type="InterPro" id="IPR015500">
    <property type="entry name" value="Peptidase_S8_subtilisin-rel"/>
</dbReference>
<keyword evidence="3" id="KW-0964">Secreted</keyword>
<dbReference type="PROSITE" id="PS00137">
    <property type="entry name" value="SUBTILASE_HIS"/>
    <property type="match status" value="1"/>
</dbReference>
<dbReference type="PROSITE" id="PS00138">
    <property type="entry name" value="SUBTILASE_SER"/>
    <property type="match status" value="1"/>
</dbReference>
<feature type="domain" description="C5a peptidase/Subtilisin-like protease SBT2-like Fn3-like" evidence="14">
    <location>
        <begin position="690"/>
        <end position="780"/>
    </location>
</feature>
<dbReference type="CDD" id="cd02133">
    <property type="entry name" value="PA_C5a_like"/>
    <property type="match status" value="1"/>
</dbReference>
<dbReference type="InterPro" id="IPR000209">
    <property type="entry name" value="Peptidase_S8/S53_dom"/>
</dbReference>
<evidence type="ECO:0000259" key="14">
    <source>
        <dbReference type="Pfam" id="PF06280"/>
    </source>
</evidence>
<dbReference type="InterPro" id="IPR010435">
    <property type="entry name" value="C5a/SBT2-like_Fn3"/>
</dbReference>
<evidence type="ECO:0000256" key="4">
    <source>
        <dbReference type="ARBA" id="ARBA00022670"/>
    </source>
</evidence>
<evidence type="ECO:0000313" key="15">
    <source>
        <dbReference type="EMBL" id="KZE64317.1"/>
    </source>
</evidence>
<dbReference type="OrthoDB" id="9798386at2"/>
<dbReference type="GO" id="GO:0004252">
    <property type="term" value="F:serine-type endopeptidase activity"/>
    <property type="evidence" value="ECO:0007669"/>
    <property type="project" value="UniProtKB-UniRule"/>
</dbReference>
<dbReference type="Pfam" id="PF06280">
    <property type="entry name" value="fn3_5"/>
    <property type="match status" value="1"/>
</dbReference>
<evidence type="ECO:0000256" key="2">
    <source>
        <dbReference type="ARBA" id="ARBA00022512"/>
    </source>
</evidence>
<dbReference type="Pfam" id="PF05922">
    <property type="entry name" value="Inhibitor_I9"/>
    <property type="match status" value="1"/>
</dbReference>
<comment type="caution">
    <text evidence="15">The sequence shown here is derived from an EMBL/GenBank/DDBJ whole genome shotgun (WGS) entry which is preliminary data.</text>
</comment>
<dbReference type="SUPFAM" id="SSF49384">
    <property type="entry name" value="Carbohydrate-binding domain"/>
    <property type="match status" value="1"/>
</dbReference>
<evidence type="ECO:0008006" key="17">
    <source>
        <dbReference type="Google" id="ProtNLM"/>
    </source>
</evidence>
<dbReference type="PANTHER" id="PTHR43806:SF65">
    <property type="entry name" value="SERINE PROTEASE APRX"/>
    <property type="match status" value="1"/>
</dbReference>
<dbReference type="GO" id="GO:0030246">
    <property type="term" value="F:carbohydrate binding"/>
    <property type="evidence" value="ECO:0007669"/>
    <property type="project" value="InterPro"/>
</dbReference>
<dbReference type="InterPro" id="IPR003137">
    <property type="entry name" value="PA_domain"/>
</dbReference>
<dbReference type="CDD" id="cd07474">
    <property type="entry name" value="Peptidases_S8_subtilisin_Vpr-like"/>
    <property type="match status" value="1"/>
</dbReference>
<dbReference type="Pfam" id="PF02225">
    <property type="entry name" value="PA"/>
    <property type="match status" value="1"/>
</dbReference>
<gene>
    <name evidence="15" type="ORF">AWM68_14620</name>
</gene>
<keyword evidence="16" id="KW-1185">Reference proteome</keyword>
<keyword evidence="6 9" id="KW-0378">Hydrolase</keyword>
<accession>A0A165N254</accession>
<dbReference type="InterPro" id="IPR023827">
    <property type="entry name" value="Peptidase_S8_Asp-AS"/>
</dbReference>
<evidence type="ECO:0000256" key="1">
    <source>
        <dbReference type="ARBA" id="ARBA00011073"/>
    </source>
</evidence>
<evidence type="ECO:0000256" key="7">
    <source>
        <dbReference type="ARBA" id="ARBA00022825"/>
    </source>
</evidence>
<dbReference type="Pfam" id="PF00082">
    <property type="entry name" value="Peptidase_S8"/>
    <property type="match status" value="1"/>
</dbReference>
<dbReference type="InterPro" id="IPR050131">
    <property type="entry name" value="Peptidase_S8_subtilisin-like"/>
</dbReference>
<dbReference type="InterPro" id="IPR034213">
    <property type="entry name" value="S8_Vpr-like"/>
</dbReference>
<evidence type="ECO:0000259" key="11">
    <source>
        <dbReference type="Pfam" id="PF00082"/>
    </source>
</evidence>
<dbReference type="EMBL" id="LRFC01000038">
    <property type="protein sequence ID" value="KZE64317.1"/>
    <property type="molecule type" value="Genomic_DNA"/>
</dbReference>
<dbReference type="GO" id="GO:0006508">
    <property type="term" value="P:proteolysis"/>
    <property type="evidence" value="ECO:0007669"/>
    <property type="project" value="UniProtKB-KW"/>
</dbReference>
<reference evidence="16" key="1">
    <citation type="submission" date="2016-01" db="EMBL/GenBank/DDBJ databases">
        <title>Draft genome of Chromobacterium sp. F49.</title>
        <authorList>
            <person name="Hong K.W."/>
        </authorList>
    </citation>
    <scope>NUCLEOTIDE SEQUENCE [LARGE SCALE GENOMIC DNA]</scope>
    <source>
        <strain evidence="16">P7IIIA</strain>
    </source>
</reference>
<dbReference type="InterPro" id="IPR046450">
    <property type="entry name" value="PA_dom_sf"/>
</dbReference>
<name>A0A165N254_9BACL</name>
<dbReference type="Gene3D" id="3.50.30.30">
    <property type="match status" value="1"/>
</dbReference>
<evidence type="ECO:0000259" key="13">
    <source>
        <dbReference type="Pfam" id="PF05922"/>
    </source>
</evidence>
<evidence type="ECO:0000259" key="12">
    <source>
        <dbReference type="Pfam" id="PF02225"/>
    </source>
</evidence>